<dbReference type="Gene3D" id="3.40.50.1820">
    <property type="entry name" value="alpha/beta hydrolase"/>
    <property type="match status" value="1"/>
</dbReference>
<dbReference type="InterPro" id="IPR049492">
    <property type="entry name" value="BD-FAE-like_dom"/>
</dbReference>
<feature type="domain" description="BD-FAE-like" evidence="5">
    <location>
        <begin position="17"/>
        <end position="197"/>
    </location>
</feature>
<accession>A0A087SLY1</accession>
<protein>
    <recommendedName>
        <fullName evidence="3">protein-S-isoprenylcysteine alpha-carbonyl methylesterase</fullName>
        <ecNumber evidence="3">3.1.1.n2</ecNumber>
    </recommendedName>
</protein>
<proteinExistence type="inferred from homology"/>
<dbReference type="GeneID" id="23614103"/>
<sequence length="272" mass="28760">MQLPCHLANAWGALLGRRLSQRGVLVFCLDYRNFPQGTALDMLQDVNTGISWVINNVALYGGDPTNLFVVGQSAGGHLGSLALLAQARHAARADLAAEGAGDQVEIGGTPRWDVDRVKGFVGVSGAYDLEALAAHLDGRGLNRDMFGSIMSLHGTPALRALSPTHVAAGLAPGVACHLPPVLLLHGTADRSVPVDNALGYAAALESAGARVRLKLYRGKTHTQPIVEDPMRGGRDELMDDVLELVTGKAQTSRQFPMLPSFLIDLATAVCPF</sequence>
<comment type="catalytic activity">
    <reaction evidence="4">
        <text>[protein]-C-terminal S-[(2E,6E)-farnesyl]-L-cysteine methyl ester + H2O = [protein]-C-terminal S-[(2E,6E)-farnesyl]-L-cysteine + methanol + H(+)</text>
        <dbReference type="Rhea" id="RHEA:48520"/>
        <dbReference type="Rhea" id="RHEA-COMP:12125"/>
        <dbReference type="Rhea" id="RHEA-COMP:12126"/>
        <dbReference type="ChEBI" id="CHEBI:15377"/>
        <dbReference type="ChEBI" id="CHEBI:15378"/>
        <dbReference type="ChEBI" id="CHEBI:17790"/>
        <dbReference type="ChEBI" id="CHEBI:90510"/>
        <dbReference type="ChEBI" id="CHEBI:90511"/>
        <dbReference type="EC" id="3.1.1.n2"/>
    </reaction>
</comment>
<dbReference type="EC" id="3.1.1.n2" evidence="3"/>
<reference evidence="6 7" key="1">
    <citation type="journal article" date="2014" name="BMC Genomics">
        <title>Oil accumulation mechanisms of the oleaginous microalga Chlorella protothecoides revealed through its genome, transcriptomes, and proteomes.</title>
        <authorList>
            <person name="Gao C."/>
            <person name="Wang Y."/>
            <person name="Shen Y."/>
            <person name="Yan D."/>
            <person name="He X."/>
            <person name="Dai J."/>
            <person name="Wu Q."/>
        </authorList>
    </citation>
    <scope>NUCLEOTIDE SEQUENCE [LARGE SCALE GENOMIC DNA]</scope>
    <source>
        <strain evidence="6 7">0710</strain>
    </source>
</reference>
<evidence type="ECO:0000313" key="6">
    <source>
        <dbReference type="EMBL" id="KFM26735.1"/>
    </source>
</evidence>
<evidence type="ECO:0000256" key="2">
    <source>
        <dbReference type="ARBA" id="ARBA00038028"/>
    </source>
</evidence>
<dbReference type="RefSeq" id="XP_011399676.1">
    <property type="nucleotide sequence ID" value="XM_011401374.1"/>
</dbReference>
<dbReference type="OrthoDB" id="6495301at2759"/>
<gene>
    <name evidence="6" type="ORF">F751_2712</name>
</gene>
<dbReference type="InterPro" id="IPR050300">
    <property type="entry name" value="GDXG_lipolytic_enzyme"/>
</dbReference>
<comment type="similarity">
    <text evidence="2">Belongs to the AB hydrolase superfamily. Isoprenylcysteine methylesterase family.</text>
</comment>
<dbReference type="Pfam" id="PF20434">
    <property type="entry name" value="BD-FAE"/>
    <property type="match status" value="1"/>
</dbReference>
<dbReference type="PANTHER" id="PTHR48081">
    <property type="entry name" value="AB HYDROLASE SUPERFAMILY PROTEIN C4A8.06C"/>
    <property type="match status" value="1"/>
</dbReference>
<organism evidence="6 7">
    <name type="scientific">Auxenochlorella protothecoides</name>
    <name type="common">Green microalga</name>
    <name type="synonym">Chlorella protothecoides</name>
    <dbReference type="NCBI Taxonomy" id="3075"/>
    <lineage>
        <taxon>Eukaryota</taxon>
        <taxon>Viridiplantae</taxon>
        <taxon>Chlorophyta</taxon>
        <taxon>core chlorophytes</taxon>
        <taxon>Trebouxiophyceae</taxon>
        <taxon>Chlorellales</taxon>
        <taxon>Chlorellaceae</taxon>
        <taxon>Auxenochlorella</taxon>
    </lineage>
</organism>
<dbReference type="SUPFAM" id="SSF53474">
    <property type="entry name" value="alpha/beta-Hydrolases"/>
    <property type="match status" value="1"/>
</dbReference>
<dbReference type="InterPro" id="IPR029058">
    <property type="entry name" value="AB_hydrolase_fold"/>
</dbReference>
<dbReference type="STRING" id="3075.A0A087SLY1"/>
<dbReference type="AlphaFoldDB" id="A0A087SLY1"/>
<evidence type="ECO:0000256" key="1">
    <source>
        <dbReference type="ARBA" id="ARBA00022801"/>
    </source>
</evidence>
<evidence type="ECO:0000256" key="3">
    <source>
        <dbReference type="ARBA" id="ARBA00038928"/>
    </source>
</evidence>
<dbReference type="GO" id="GO:0016787">
    <property type="term" value="F:hydrolase activity"/>
    <property type="evidence" value="ECO:0007669"/>
    <property type="project" value="UniProtKB-KW"/>
</dbReference>
<dbReference type="PANTHER" id="PTHR48081:SF33">
    <property type="entry name" value="KYNURENINE FORMAMIDASE"/>
    <property type="match status" value="1"/>
</dbReference>
<name>A0A087SLY1_AUXPR</name>
<keyword evidence="7" id="KW-1185">Reference proteome</keyword>
<keyword evidence="1" id="KW-0378">Hydrolase</keyword>
<dbReference type="Proteomes" id="UP000028924">
    <property type="component" value="Unassembled WGS sequence"/>
</dbReference>
<dbReference type="EMBL" id="KL662131">
    <property type="protein sequence ID" value="KFM26735.1"/>
    <property type="molecule type" value="Genomic_DNA"/>
</dbReference>
<dbReference type="eggNOG" id="KOG1516">
    <property type="taxonomic scope" value="Eukaryota"/>
</dbReference>
<evidence type="ECO:0000313" key="7">
    <source>
        <dbReference type="Proteomes" id="UP000028924"/>
    </source>
</evidence>
<evidence type="ECO:0000256" key="4">
    <source>
        <dbReference type="ARBA" id="ARBA00049507"/>
    </source>
</evidence>
<evidence type="ECO:0000259" key="5">
    <source>
        <dbReference type="Pfam" id="PF20434"/>
    </source>
</evidence>
<dbReference type="KEGG" id="apro:F751_2712"/>